<accession>A0A5B7H659</accession>
<evidence type="ECO:0000256" key="1">
    <source>
        <dbReference type="SAM" id="MobiDB-lite"/>
    </source>
</evidence>
<reference evidence="2 3" key="1">
    <citation type="submission" date="2019-05" db="EMBL/GenBank/DDBJ databases">
        <title>Another draft genome of Portunus trituberculatus and its Hox gene families provides insights of decapod evolution.</title>
        <authorList>
            <person name="Jeong J.-H."/>
            <person name="Song I."/>
            <person name="Kim S."/>
            <person name="Choi T."/>
            <person name="Kim D."/>
            <person name="Ryu S."/>
            <person name="Kim W."/>
        </authorList>
    </citation>
    <scope>NUCLEOTIDE SEQUENCE [LARGE SCALE GENOMIC DNA]</scope>
    <source>
        <tissue evidence="2">Muscle</tissue>
    </source>
</reference>
<feature type="compositionally biased region" description="Low complexity" evidence="1">
    <location>
        <begin position="95"/>
        <end position="110"/>
    </location>
</feature>
<evidence type="ECO:0000313" key="3">
    <source>
        <dbReference type="Proteomes" id="UP000324222"/>
    </source>
</evidence>
<evidence type="ECO:0000313" key="2">
    <source>
        <dbReference type="EMBL" id="MPC65593.1"/>
    </source>
</evidence>
<gene>
    <name evidence="2" type="ORF">E2C01_059731</name>
</gene>
<dbReference type="AlphaFoldDB" id="A0A5B7H659"/>
<proteinExistence type="predicted"/>
<protein>
    <submittedName>
        <fullName evidence="2">Uncharacterized protein</fullName>
    </submittedName>
</protein>
<comment type="caution">
    <text evidence="2">The sequence shown here is derived from an EMBL/GenBank/DDBJ whole genome shotgun (WGS) entry which is preliminary data.</text>
</comment>
<feature type="region of interest" description="Disordered" evidence="1">
    <location>
        <begin position="88"/>
        <end position="110"/>
    </location>
</feature>
<dbReference type="Proteomes" id="UP000324222">
    <property type="component" value="Unassembled WGS sequence"/>
</dbReference>
<dbReference type="EMBL" id="VSRR010023563">
    <property type="protein sequence ID" value="MPC65593.1"/>
    <property type="molecule type" value="Genomic_DNA"/>
</dbReference>
<sequence>MVPCERSMLPRLYQNSYTTPPYSSSLPPSSLYMLLRLVPYLVTYPSAEHIHHSYMQPVFTKFCHNTSGCLTRRENMSCKQKRRLKYLNHHRSDPQHTAANANSAHQASHG</sequence>
<organism evidence="2 3">
    <name type="scientific">Portunus trituberculatus</name>
    <name type="common">Swimming crab</name>
    <name type="synonym">Neptunus trituberculatus</name>
    <dbReference type="NCBI Taxonomy" id="210409"/>
    <lineage>
        <taxon>Eukaryota</taxon>
        <taxon>Metazoa</taxon>
        <taxon>Ecdysozoa</taxon>
        <taxon>Arthropoda</taxon>
        <taxon>Crustacea</taxon>
        <taxon>Multicrustacea</taxon>
        <taxon>Malacostraca</taxon>
        <taxon>Eumalacostraca</taxon>
        <taxon>Eucarida</taxon>
        <taxon>Decapoda</taxon>
        <taxon>Pleocyemata</taxon>
        <taxon>Brachyura</taxon>
        <taxon>Eubrachyura</taxon>
        <taxon>Portunoidea</taxon>
        <taxon>Portunidae</taxon>
        <taxon>Portuninae</taxon>
        <taxon>Portunus</taxon>
    </lineage>
</organism>
<name>A0A5B7H659_PORTR</name>
<keyword evidence="3" id="KW-1185">Reference proteome</keyword>